<feature type="repeat" description="Solcar" evidence="9">
    <location>
        <begin position="246"/>
        <end position="353"/>
    </location>
</feature>
<sequence length="375" mass="41535">MAHIYNAQLDAFDLYHQVHDSYYSRPSTSVLGRPALPALGHALAGSTGAAISSISTYPLSLIITRLQIQRQLRQCRSQEPSASYTSIQNAVKQIYTQEGVQGLYTGLIPDTVKTMADAFLFFLAYNFLRQSRTRSSRDRSSRLPVLDELGVGFLAGAFSKFLTTPLANVVTRKQAASALTKGSTEESVDSSSFRSIAREIHCEKGIWGFWSGYSASLVLTVNPSLTFLFFEKLKRVLVSQSQRRDTSPQVTFLLAAISKALASVITYPFSLAKSRAQLSSRSVTSEPGTDSPDTLKRSTRSKVERSENVFAIILDIIRHGGLRALYDGVSSEVLKGFFSHGITIFIKDIVHRAIIRIYYILLRILKMYPNPQSLG</sequence>
<comment type="similarity">
    <text evidence="2 10">Belongs to the mitochondrial carrier (TC 2.A.29) family.</text>
</comment>
<dbReference type="GO" id="GO:0015217">
    <property type="term" value="F:ADP transmembrane transporter activity"/>
    <property type="evidence" value="ECO:0007669"/>
    <property type="project" value="TreeGrafter"/>
</dbReference>
<dbReference type="Proteomes" id="UP000664521">
    <property type="component" value="Unassembled WGS sequence"/>
</dbReference>
<protein>
    <recommendedName>
        <fullName evidence="13">Peroxisomal adenine nucleotide transporter 1</fullName>
    </recommendedName>
</protein>
<dbReference type="InterPro" id="IPR052217">
    <property type="entry name" value="Mito/Peroxisomal_Carrier"/>
</dbReference>
<reference evidence="11" key="1">
    <citation type="submission" date="2021-03" db="EMBL/GenBank/DDBJ databases">
        <authorList>
            <person name="Tagirdzhanova G."/>
        </authorList>
    </citation>
    <scope>NUCLEOTIDE SEQUENCE</scope>
</reference>
<dbReference type="InterPro" id="IPR018108">
    <property type="entry name" value="MCP_transmembrane"/>
</dbReference>
<dbReference type="GO" id="GO:0016020">
    <property type="term" value="C:membrane"/>
    <property type="evidence" value="ECO:0007669"/>
    <property type="project" value="UniProtKB-SubCell"/>
</dbReference>
<comment type="caution">
    <text evidence="11">The sequence shown here is derived from an EMBL/GenBank/DDBJ whole genome shotgun (WGS) entry which is preliminary data.</text>
</comment>
<evidence type="ECO:0000256" key="6">
    <source>
        <dbReference type="ARBA" id="ARBA00022792"/>
    </source>
</evidence>
<dbReference type="PANTHER" id="PTHR45939">
    <property type="entry name" value="PEROXISOMAL MEMBRANE PROTEIN PMP34-RELATED"/>
    <property type="match status" value="1"/>
</dbReference>
<dbReference type="PANTHER" id="PTHR45939:SF2">
    <property type="entry name" value="CARRIER PROTEIN, PUTATIVE (AFU_ORTHOLOGUE AFUA_2G13870)-RELATED"/>
    <property type="match status" value="1"/>
</dbReference>
<evidence type="ECO:0000256" key="3">
    <source>
        <dbReference type="ARBA" id="ARBA00022448"/>
    </source>
</evidence>
<evidence type="ECO:0000256" key="5">
    <source>
        <dbReference type="ARBA" id="ARBA00022737"/>
    </source>
</evidence>
<keyword evidence="7" id="KW-1133">Transmembrane helix</keyword>
<evidence type="ECO:0000313" key="12">
    <source>
        <dbReference type="Proteomes" id="UP000664521"/>
    </source>
</evidence>
<gene>
    <name evidence="11" type="ORF">HETSPECPRED_006843</name>
</gene>
<keyword evidence="3 10" id="KW-0813">Transport</keyword>
<dbReference type="Gene3D" id="1.50.40.10">
    <property type="entry name" value="Mitochondrial carrier domain"/>
    <property type="match status" value="1"/>
</dbReference>
<dbReference type="OrthoDB" id="18574at2759"/>
<evidence type="ECO:0000256" key="7">
    <source>
        <dbReference type="ARBA" id="ARBA00022989"/>
    </source>
</evidence>
<dbReference type="AlphaFoldDB" id="A0A8H3FW40"/>
<comment type="subcellular location">
    <subcellularLocation>
        <location evidence="1">Membrane</location>
        <topology evidence="1">Multi-pass membrane protein</topology>
    </subcellularLocation>
</comment>
<evidence type="ECO:0000256" key="10">
    <source>
        <dbReference type="RuleBase" id="RU000488"/>
    </source>
</evidence>
<accession>A0A8H3FW40</accession>
<evidence type="ECO:0000256" key="9">
    <source>
        <dbReference type="PROSITE-ProRule" id="PRU00282"/>
    </source>
</evidence>
<keyword evidence="8 9" id="KW-0472">Membrane</keyword>
<keyword evidence="4 9" id="KW-0812">Transmembrane</keyword>
<keyword evidence="5" id="KW-0677">Repeat</keyword>
<dbReference type="PROSITE" id="PS50920">
    <property type="entry name" value="SOLCAR"/>
    <property type="match status" value="3"/>
</dbReference>
<keyword evidence="6" id="KW-0496">Mitochondrion</keyword>
<dbReference type="EMBL" id="CAJPDS010000048">
    <property type="protein sequence ID" value="CAF9928461.1"/>
    <property type="molecule type" value="Genomic_DNA"/>
</dbReference>
<keyword evidence="6" id="KW-0999">Mitochondrion inner membrane</keyword>
<feature type="repeat" description="Solcar" evidence="9">
    <location>
        <begin position="143"/>
        <end position="236"/>
    </location>
</feature>
<evidence type="ECO:0000256" key="4">
    <source>
        <dbReference type="ARBA" id="ARBA00022692"/>
    </source>
</evidence>
<evidence type="ECO:0000256" key="8">
    <source>
        <dbReference type="ARBA" id="ARBA00023136"/>
    </source>
</evidence>
<organism evidence="11 12">
    <name type="scientific">Heterodermia speciosa</name>
    <dbReference type="NCBI Taxonomy" id="116794"/>
    <lineage>
        <taxon>Eukaryota</taxon>
        <taxon>Fungi</taxon>
        <taxon>Dikarya</taxon>
        <taxon>Ascomycota</taxon>
        <taxon>Pezizomycotina</taxon>
        <taxon>Lecanoromycetes</taxon>
        <taxon>OSLEUM clade</taxon>
        <taxon>Lecanoromycetidae</taxon>
        <taxon>Caliciales</taxon>
        <taxon>Physciaceae</taxon>
        <taxon>Heterodermia</taxon>
    </lineage>
</organism>
<dbReference type="SUPFAM" id="SSF103506">
    <property type="entry name" value="Mitochondrial carrier"/>
    <property type="match status" value="1"/>
</dbReference>
<name>A0A8H3FW40_9LECA</name>
<feature type="repeat" description="Solcar" evidence="9">
    <location>
        <begin position="36"/>
        <end position="131"/>
    </location>
</feature>
<proteinExistence type="inferred from homology"/>
<dbReference type="InterPro" id="IPR023395">
    <property type="entry name" value="MCP_dom_sf"/>
</dbReference>
<evidence type="ECO:0000256" key="1">
    <source>
        <dbReference type="ARBA" id="ARBA00004141"/>
    </source>
</evidence>
<keyword evidence="12" id="KW-1185">Reference proteome</keyword>
<evidence type="ECO:0000313" key="11">
    <source>
        <dbReference type="EMBL" id="CAF9928461.1"/>
    </source>
</evidence>
<evidence type="ECO:0000256" key="2">
    <source>
        <dbReference type="ARBA" id="ARBA00006375"/>
    </source>
</evidence>
<dbReference type="Pfam" id="PF00153">
    <property type="entry name" value="Mito_carr"/>
    <property type="match status" value="3"/>
</dbReference>
<evidence type="ECO:0008006" key="13">
    <source>
        <dbReference type="Google" id="ProtNLM"/>
    </source>
</evidence>